<evidence type="ECO:0000256" key="2">
    <source>
        <dbReference type="SAM" id="SignalP"/>
    </source>
</evidence>
<feature type="signal peptide" evidence="2">
    <location>
        <begin position="1"/>
        <end position="25"/>
    </location>
</feature>
<accession>A0ABU0I0U9</accession>
<dbReference type="EMBL" id="JAUSVP010000007">
    <property type="protein sequence ID" value="MDQ0448222.1"/>
    <property type="molecule type" value="Genomic_DNA"/>
</dbReference>
<proteinExistence type="predicted"/>
<sequence>MVRLLTLRVVPLVGSLLLPPVTAQAETFTGFYAGVNAGYGWGHEESKGMAKAPASAALPLAADTSGDGLPPSASAAASALRRSGTGRAAPGR</sequence>
<name>A0ABU0I0U9_9HYPH</name>
<evidence type="ECO:0000313" key="4">
    <source>
        <dbReference type="Proteomes" id="UP001231124"/>
    </source>
</evidence>
<organism evidence="3 4">
    <name type="scientific">Methylobacterium aerolatum</name>
    <dbReference type="NCBI Taxonomy" id="418708"/>
    <lineage>
        <taxon>Bacteria</taxon>
        <taxon>Pseudomonadati</taxon>
        <taxon>Pseudomonadota</taxon>
        <taxon>Alphaproteobacteria</taxon>
        <taxon>Hyphomicrobiales</taxon>
        <taxon>Methylobacteriaceae</taxon>
        <taxon>Methylobacterium</taxon>
    </lineage>
</organism>
<protein>
    <recommendedName>
        <fullName evidence="5">Porin</fullName>
    </recommendedName>
</protein>
<feature type="region of interest" description="Disordered" evidence="1">
    <location>
        <begin position="62"/>
        <end position="92"/>
    </location>
</feature>
<gene>
    <name evidence="3" type="ORF">QO012_002730</name>
</gene>
<dbReference type="RefSeq" id="WP_238201725.1">
    <property type="nucleotide sequence ID" value="NZ_BPQE01000005.1"/>
</dbReference>
<dbReference type="Proteomes" id="UP001231124">
    <property type="component" value="Unassembled WGS sequence"/>
</dbReference>
<evidence type="ECO:0000313" key="3">
    <source>
        <dbReference type="EMBL" id="MDQ0448222.1"/>
    </source>
</evidence>
<reference evidence="3 4" key="1">
    <citation type="submission" date="2023-07" db="EMBL/GenBank/DDBJ databases">
        <title>Genomic Encyclopedia of Type Strains, Phase IV (KMG-IV): sequencing the most valuable type-strain genomes for metagenomic binning, comparative biology and taxonomic classification.</title>
        <authorList>
            <person name="Goeker M."/>
        </authorList>
    </citation>
    <scope>NUCLEOTIDE SEQUENCE [LARGE SCALE GENOMIC DNA]</scope>
    <source>
        <strain evidence="3 4">DSM 19013</strain>
    </source>
</reference>
<keyword evidence="4" id="KW-1185">Reference proteome</keyword>
<comment type="caution">
    <text evidence="3">The sequence shown here is derived from an EMBL/GenBank/DDBJ whole genome shotgun (WGS) entry which is preliminary data.</text>
</comment>
<keyword evidence="2" id="KW-0732">Signal</keyword>
<feature type="chain" id="PRO_5046824406" description="Porin" evidence="2">
    <location>
        <begin position="26"/>
        <end position="92"/>
    </location>
</feature>
<evidence type="ECO:0000256" key="1">
    <source>
        <dbReference type="SAM" id="MobiDB-lite"/>
    </source>
</evidence>
<evidence type="ECO:0008006" key="5">
    <source>
        <dbReference type="Google" id="ProtNLM"/>
    </source>
</evidence>